<protein>
    <submittedName>
        <fullName evidence="2">SPASM domain-containing protein</fullName>
    </submittedName>
</protein>
<proteinExistence type="predicted"/>
<dbReference type="AlphaFoldDB" id="A0A1I8AVN6"/>
<dbReference type="WBParaSite" id="L893_g9380.t1">
    <property type="protein sequence ID" value="L893_g9380.t1"/>
    <property type="gene ID" value="L893_g9380"/>
</dbReference>
<keyword evidence="1" id="KW-1185">Reference proteome</keyword>
<evidence type="ECO:0000313" key="1">
    <source>
        <dbReference type="Proteomes" id="UP000095287"/>
    </source>
</evidence>
<evidence type="ECO:0000313" key="2">
    <source>
        <dbReference type="WBParaSite" id="L893_g9380.t1"/>
    </source>
</evidence>
<organism evidence="1 2">
    <name type="scientific">Steinernema glaseri</name>
    <dbReference type="NCBI Taxonomy" id="37863"/>
    <lineage>
        <taxon>Eukaryota</taxon>
        <taxon>Metazoa</taxon>
        <taxon>Ecdysozoa</taxon>
        <taxon>Nematoda</taxon>
        <taxon>Chromadorea</taxon>
        <taxon>Rhabditida</taxon>
        <taxon>Tylenchina</taxon>
        <taxon>Panagrolaimomorpha</taxon>
        <taxon>Strongyloidoidea</taxon>
        <taxon>Steinernematidae</taxon>
        <taxon>Steinernema</taxon>
    </lineage>
</organism>
<accession>A0A1I8AVN6</accession>
<dbReference type="Proteomes" id="UP000095287">
    <property type="component" value="Unplaced"/>
</dbReference>
<sequence>MKFMTMLIVVSCGGRDGSDYDPLDIFPDNLVDLFWKTIENTQKEFAAVYVYNIQGHNIDAFGEFIADSIERGTSLDLLSYSGLSFTMSRICEAIAPLFGKTRGRPLKVSLPCDVLEAADVELIIDAWLQSDGTFEEKEVECGEMLGPEEVECFTVNGKYEAVTLGDSSCRYLAHPTKRSSLLIGYNEIRVVKFEPWHIRVDFQSIDSVIGKWREGCGFY</sequence>
<reference evidence="2" key="1">
    <citation type="submission" date="2016-11" db="UniProtKB">
        <authorList>
            <consortium name="WormBaseParasite"/>
        </authorList>
    </citation>
    <scope>IDENTIFICATION</scope>
</reference>
<name>A0A1I8AVN6_9BILA</name>